<feature type="domain" description="MATH" evidence="2">
    <location>
        <begin position="552"/>
        <end position="678"/>
    </location>
</feature>
<dbReference type="Proteomes" id="UP000095767">
    <property type="component" value="Unassembled WGS sequence"/>
</dbReference>
<dbReference type="OrthoDB" id="1883087at2759"/>
<evidence type="ECO:0000313" key="3">
    <source>
        <dbReference type="EMBL" id="OEL27020.1"/>
    </source>
</evidence>
<dbReference type="Pfam" id="PF22486">
    <property type="entry name" value="MATH_2"/>
    <property type="match status" value="4"/>
</dbReference>
<evidence type="ECO:0000256" key="1">
    <source>
        <dbReference type="SAM" id="MobiDB-lite"/>
    </source>
</evidence>
<dbReference type="InterPro" id="IPR008974">
    <property type="entry name" value="TRAF-like"/>
</dbReference>
<dbReference type="PANTHER" id="PTHR46162:SF32">
    <property type="entry name" value="MATH DOMAIN-CONTAINING PROTEIN"/>
    <property type="match status" value="1"/>
</dbReference>
<evidence type="ECO:0000313" key="4">
    <source>
        <dbReference type="Proteomes" id="UP000095767"/>
    </source>
</evidence>
<feature type="domain" description="MATH" evidence="2">
    <location>
        <begin position="32"/>
        <end position="162"/>
    </location>
</feature>
<keyword evidence="4" id="KW-1185">Reference proteome</keyword>
<reference evidence="3 4" key="1">
    <citation type="submission" date="2016-09" db="EMBL/GenBank/DDBJ databases">
        <title>The draft genome of Dichanthelium oligosanthes: A C3 panicoid grass species.</title>
        <authorList>
            <person name="Studer A.J."/>
            <person name="Schnable J.C."/>
            <person name="Brutnell T.P."/>
        </authorList>
    </citation>
    <scope>NUCLEOTIDE SEQUENCE [LARGE SCALE GENOMIC DNA]</scope>
    <source>
        <strain evidence="4">cv. Kellogg 1175</strain>
        <tissue evidence="3">Leaf</tissue>
    </source>
</reference>
<dbReference type="InterPro" id="IPR002083">
    <property type="entry name" value="MATH/TRAF_dom"/>
</dbReference>
<organism evidence="3 4">
    <name type="scientific">Dichanthelium oligosanthes</name>
    <dbReference type="NCBI Taxonomy" id="888268"/>
    <lineage>
        <taxon>Eukaryota</taxon>
        <taxon>Viridiplantae</taxon>
        <taxon>Streptophyta</taxon>
        <taxon>Embryophyta</taxon>
        <taxon>Tracheophyta</taxon>
        <taxon>Spermatophyta</taxon>
        <taxon>Magnoliopsida</taxon>
        <taxon>Liliopsida</taxon>
        <taxon>Poales</taxon>
        <taxon>Poaceae</taxon>
        <taxon>PACMAD clade</taxon>
        <taxon>Panicoideae</taxon>
        <taxon>Panicodae</taxon>
        <taxon>Paniceae</taxon>
        <taxon>Dichantheliinae</taxon>
        <taxon>Dichanthelium</taxon>
    </lineage>
</organism>
<feature type="region of interest" description="Disordered" evidence="1">
    <location>
        <begin position="1"/>
        <end position="32"/>
    </location>
</feature>
<comment type="caution">
    <text evidence="3">The sequence shown here is derived from an EMBL/GenBank/DDBJ whole genome shotgun (WGS) entry which is preliminary data.</text>
</comment>
<protein>
    <recommendedName>
        <fullName evidence="2">MATH domain-containing protein</fullName>
    </recommendedName>
</protein>
<sequence>MGNSSSRGRSKAGQGHGSKVAPSSPAGEQSQQTTFKWSIDGFSSLLDKGAGWTYSRVFEAMGHNWYLKLNPRDKKSGDNKEYVSLTLELANSSVKPDTVVDASFKLLIYDQTFGKHSKHEVSHSFQTASTSSGTSCMISLGKLKKRSSKFLLNNCCVLGVEFVKVTTSKVNTTSETLFVQKTSIFNEANAYTWNIDDFFALKNPGYSPEFDVGGYKWYMTMYPSRDGNHLSLYLKLKKTNDLPKDTANLVELSLSIKDQETGKHRKGTGRCQFSKNTRTWGWSKFISMEDFKDSANGYLVKTKCCVVAEVAIILKVCKMANKGSAMNMLLQFALSSIVMHLFNAPLQLKMEIAINKGRSNQGKNQKSSKVAAVPSAPVVPAAASPEMEDKSSFKWRIDGFSSLLDKQKGWTNSGYFEIKGLKWYLQLNLKDRKRGDERDYVSLTLVLSKTSDLKPDIVVEASFKLLIYDQAYGKHREHEFSHHFQTEEESRRSGVSFMIPVETLKEPSSGFIIGDSCVLGVELIKLTELTTAKANHSSETGHVQKTNGFSAREAYTWVIDDFLALKGRCYSPEFEIGDRKWYLTMYPSGTDGSGEFLSLYLHMAKPDAASLQSSGVQVELSLSIKDQVTSNRSTMTGRCQFLATVEEGDGWGWAKFMAAKSVKDWYLVKGSCLIEADVAIVGSSKIE</sequence>
<dbReference type="Gene3D" id="2.60.210.10">
    <property type="entry name" value="Apoptosis, Tumor Necrosis Factor Receptor Associated Protein 2, Chain A"/>
    <property type="match status" value="4"/>
</dbReference>
<dbReference type="CDD" id="cd00121">
    <property type="entry name" value="MATH"/>
    <property type="match status" value="4"/>
</dbReference>
<feature type="domain" description="MATH" evidence="2">
    <location>
        <begin position="390"/>
        <end position="523"/>
    </location>
</feature>
<dbReference type="PROSITE" id="PS50144">
    <property type="entry name" value="MATH"/>
    <property type="match status" value="4"/>
</dbReference>
<dbReference type="SUPFAM" id="SSF49599">
    <property type="entry name" value="TRAF domain-like"/>
    <property type="match status" value="4"/>
</dbReference>
<feature type="domain" description="MATH" evidence="2">
    <location>
        <begin position="188"/>
        <end position="310"/>
    </location>
</feature>
<proteinExistence type="predicted"/>
<dbReference type="AlphaFoldDB" id="A0A1E5VPH5"/>
<gene>
    <name evidence="3" type="ORF">BAE44_0011962</name>
</gene>
<accession>A0A1E5VPH5</accession>
<dbReference type="STRING" id="888268.A0A1E5VPH5"/>
<dbReference type="PANTHER" id="PTHR46162">
    <property type="entry name" value="TRAF-LIKE FAMILY PROTEIN"/>
    <property type="match status" value="1"/>
</dbReference>
<dbReference type="EMBL" id="LWDX02033456">
    <property type="protein sequence ID" value="OEL27020.1"/>
    <property type="molecule type" value="Genomic_DNA"/>
</dbReference>
<evidence type="ECO:0000259" key="2">
    <source>
        <dbReference type="PROSITE" id="PS50144"/>
    </source>
</evidence>
<dbReference type="SMART" id="SM00061">
    <property type="entry name" value="MATH"/>
    <property type="match status" value="4"/>
</dbReference>
<name>A0A1E5VPH5_9POAL</name>